<keyword evidence="8" id="KW-0863">Zinc-finger</keyword>
<evidence type="ECO:0000256" key="10">
    <source>
        <dbReference type="SAM" id="MobiDB-lite"/>
    </source>
</evidence>
<evidence type="ECO:0000256" key="2">
    <source>
        <dbReference type="ARBA" id="ARBA00022679"/>
    </source>
</evidence>
<name>A0A388LFM2_CHABU</name>
<reference evidence="13 14" key="1">
    <citation type="journal article" date="2018" name="Cell">
        <title>The Chara Genome: Secondary Complexity and Implications for Plant Terrestrialization.</title>
        <authorList>
            <person name="Nishiyama T."/>
            <person name="Sakayama H."/>
            <person name="Vries J.D."/>
            <person name="Buschmann H."/>
            <person name="Saint-Marcoux D."/>
            <person name="Ullrich K.K."/>
            <person name="Haas F.B."/>
            <person name="Vanderstraeten L."/>
            <person name="Becker D."/>
            <person name="Lang D."/>
            <person name="Vosolsobe S."/>
            <person name="Rombauts S."/>
            <person name="Wilhelmsson P.K.I."/>
            <person name="Janitza P."/>
            <person name="Kern R."/>
            <person name="Heyl A."/>
            <person name="Rumpler F."/>
            <person name="Villalobos L.I.A.C."/>
            <person name="Clay J.M."/>
            <person name="Skokan R."/>
            <person name="Toyoda A."/>
            <person name="Suzuki Y."/>
            <person name="Kagoshima H."/>
            <person name="Schijlen E."/>
            <person name="Tajeshwar N."/>
            <person name="Catarino B."/>
            <person name="Hetherington A.J."/>
            <person name="Saltykova A."/>
            <person name="Bonnot C."/>
            <person name="Breuninger H."/>
            <person name="Symeonidi A."/>
            <person name="Radhakrishnan G.V."/>
            <person name="Van Nieuwerburgh F."/>
            <person name="Deforce D."/>
            <person name="Chang C."/>
            <person name="Karol K.G."/>
            <person name="Hedrich R."/>
            <person name="Ulvskov P."/>
            <person name="Glockner G."/>
            <person name="Delwiche C.F."/>
            <person name="Petrasek J."/>
            <person name="Van de Peer Y."/>
            <person name="Friml J."/>
            <person name="Beilby M."/>
            <person name="Dolan L."/>
            <person name="Kohara Y."/>
            <person name="Sugano S."/>
            <person name="Fujiyama A."/>
            <person name="Delaux P.-M."/>
            <person name="Quint M."/>
            <person name="TheiBen G."/>
            <person name="Hagemann M."/>
            <person name="Harholt J."/>
            <person name="Dunand C."/>
            <person name="Zachgo S."/>
            <person name="Langdale J."/>
            <person name="Maumus F."/>
            <person name="Straeten D.V.D."/>
            <person name="Gould S.B."/>
            <person name="Rensing S.A."/>
        </authorList>
    </citation>
    <scope>NUCLEOTIDE SEQUENCE [LARGE SCALE GENOMIC DNA]</scope>
    <source>
        <strain evidence="13 14">S276</strain>
    </source>
</reference>
<dbReference type="Pfam" id="PF00078">
    <property type="entry name" value="RVT_1"/>
    <property type="match status" value="1"/>
</dbReference>
<feature type="coiled-coil region" evidence="9">
    <location>
        <begin position="1086"/>
        <end position="1113"/>
    </location>
</feature>
<keyword evidence="9" id="KW-0175">Coiled coil</keyword>
<keyword evidence="8" id="KW-0862">Zinc</keyword>
<dbReference type="InterPro" id="IPR001878">
    <property type="entry name" value="Znf_CCHC"/>
</dbReference>
<feature type="region of interest" description="Disordered" evidence="10">
    <location>
        <begin position="194"/>
        <end position="215"/>
    </location>
</feature>
<dbReference type="GO" id="GO:0016787">
    <property type="term" value="F:hydrolase activity"/>
    <property type="evidence" value="ECO:0007669"/>
    <property type="project" value="UniProtKB-KW"/>
</dbReference>
<keyword evidence="3" id="KW-0548">Nucleotidyltransferase</keyword>
<dbReference type="Gramene" id="GBG81120">
    <property type="protein sequence ID" value="GBG81120"/>
    <property type="gene ID" value="CBR_g31796"/>
</dbReference>
<evidence type="ECO:0000256" key="5">
    <source>
        <dbReference type="ARBA" id="ARBA00022759"/>
    </source>
</evidence>
<dbReference type="InterPro" id="IPR050951">
    <property type="entry name" value="Retrovirus_Pol_polyprotein"/>
</dbReference>
<dbReference type="Gene3D" id="2.40.70.10">
    <property type="entry name" value="Acid Proteases"/>
    <property type="match status" value="1"/>
</dbReference>
<organism evidence="13 14">
    <name type="scientific">Chara braunii</name>
    <name type="common">Braun's stonewort</name>
    <dbReference type="NCBI Taxonomy" id="69332"/>
    <lineage>
        <taxon>Eukaryota</taxon>
        <taxon>Viridiplantae</taxon>
        <taxon>Streptophyta</taxon>
        <taxon>Charophyceae</taxon>
        <taxon>Charales</taxon>
        <taxon>Characeae</taxon>
        <taxon>Chara</taxon>
    </lineage>
</organism>
<accession>A0A388LFM2</accession>
<keyword evidence="8" id="KW-0479">Metal-binding</keyword>
<dbReference type="Pfam" id="PF17921">
    <property type="entry name" value="Integrase_H2C2"/>
    <property type="match status" value="1"/>
</dbReference>
<dbReference type="FunFam" id="3.30.70.270:FF:000020">
    <property type="entry name" value="Transposon Tf2-6 polyprotein-like Protein"/>
    <property type="match status" value="1"/>
</dbReference>
<evidence type="ECO:0000256" key="1">
    <source>
        <dbReference type="ARBA" id="ARBA00012493"/>
    </source>
</evidence>
<dbReference type="InterPro" id="IPR036875">
    <property type="entry name" value="Znf_CCHC_sf"/>
</dbReference>
<keyword evidence="7" id="KW-0695">RNA-directed DNA polymerase</keyword>
<dbReference type="GO" id="GO:0003964">
    <property type="term" value="F:RNA-directed DNA polymerase activity"/>
    <property type="evidence" value="ECO:0007669"/>
    <property type="project" value="UniProtKB-KW"/>
</dbReference>
<dbReference type="CDD" id="cd00303">
    <property type="entry name" value="retropepsin_like"/>
    <property type="match status" value="1"/>
</dbReference>
<dbReference type="InterPro" id="IPR036397">
    <property type="entry name" value="RNaseH_sf"/>
</dbReference>
<keyword evidence="4" id="KW-0540">Nuclease</keyword>
<keyword evidence="6" id="KW-0378">Hydrolase</keyword>
<dbReference type="Gene3D" id="3.30.420.10">
    <property type="entry name" value="Ribonuclease H-like superfamily/Ribonuclease H"/>
    <property type="match status" value="1"/>
</dbReference>
<gene>
    <name evidence="13" type="ORF">CBR_g31796</name>
</gene>
<feature type="domain" description="CCHC-type" evidence="11">
    <location>
        <begin position="35"/>
        <end position="49"/>
    </location>
</feature>
<evidence type="ECO:0000259" key="11">
    <source>
        <dbReference type="PROSITE" id="PS50158"/>
    </source>
</evidence>
<feature type="region of interest" description="Disordered" evidence="10">
    <location>
        <begin position="2078"/>
        <end position="2097"/>
    </location>
</feature>
<dbReference type="InterPro" id="IPR041588">
    <property type="entry name" value="Integrase_H2C2"/>
</dbReference>
<dbReference type="GO" id="GO:0008270">
    <property type="term" value="F:zinc ion binding"/>
    <property type="evidence" value="ECO:0007669"/>
    <property type="project" value="UniProtKB-KW"/>
</dbReference>
<dbReference type="InterPro" id="IPR012337">
    <property type="entry name" value="RNaseH-like_sf"/>
</dbReference>
<evidence type="ECO:0000313" key="13">
    <source>
        <dbReference type="EMBL" id="GBG81120.1"/>
    </source>
</evidence>
<dbReference type="Gene3D" id="4.10.60.10">
    <property type="entry name" value="Zinc finger, CCHC-type"/>
    <property type="match status" value="1"/>
</dbReference>
<evidence type="ECO:0000256" key="8">
    <source>
        <dbReference type="PROSITE-ProRule" id="PRU00047"/>
    </source>
</evidence>
<dbReference type="InterPro" id="IPR000477">
    <property type="entry name" value="RT_dom"/>
</dbReference>
<feature type="domain" description="Integrase catalytic" evidence="12">
    <location>
        <begin position="901"/>
        <end position="1062"/>
    </location>
</feature>
<feature type="region of interest" description="Disordered" evidence="10">
    <location>
        <begin position="1418"/>
        <end position="1447"/>
    </location>
</feature>
<dbReference type="Gene3D" id="1.10.340.70">
    <property type="match status" value="1"/>
</dbReference>
<evidence type="ECO:0000256" key="7">
    <source>
        <dbReference type="ARBA" id="ARBA00022918"/>
    </source>
</evidence>
<dbReference type="Gene3D" id="3.80.10.10">
    <property type="entry name" value="Ribonuclease Inhibitor"/>
    <property type="match status" value="2"/>
</dbReference>
<evidence type="ECO:0000259" key="12">
    <source>
        <dbReference type="PROSITE" id="PS50994"/>
    </source>
</evidence>
<dbReference type="InterPro" id="IPR001584">
    <property type="entry name" value="Integrase_cat-core"/>
</dbReference>
<evidence type="ECO:0000313" key="14">
    <source>
        <dbReference type="Proteomes" id="UP000265515"/>
    </source>
</evidence>
<feature type="compositionally biased region" description="Polar residues" evidence="10">
    <location>
        <begin position="1433"/>
        <end position="1447"/>
    </location>
</feature>
<dbReference type="InterPro" id="IPR041373">
    <property type="entry name" value="RT_RNaseH"/>
</dbReference>
<dbReference type="PROSITE" id="PS50158">
    <property type="entry name" value="ZF_CCHC"/>
    <property type="match status" value="1"/>
</dbReference>
<dbReference type="Pfam" id="PF00098">
    <property type="entry name" value="zf-CCHC"/>
    <property type="match status" value="1"/>
</dbReference>
<dbReference type="InterPro" id="IPR043502">
    <property type="entry name" value="DNA/RNA_pol_sf"/>
</dbReference>
<feature type="region of interest" description="Disordered" evidence="10">
    <location>
        <begin position="1854"/>
        <end position="1899"/>
    </location>
</feature>
<dbReference type="SUPFAM" id="SSF57756">
    <property type="entry name" value="Retrovirus zinc finger-like domains"/>
    <property type="match status" value="1"/>
</dbReference>
<evidence type="ECO:0000256" key="3">
    <source>
        <dbReference type="ARBA" id="ARBA00022695"/>
    </source>
</evidence>
<dbReference type="PROSITE" id="PS50994">
    <property type="entry name" value="INTEGRASE"/>
    <property type="match status" value="1"/>
</dbReference>
<dbReference type="InterPro" id="IPR021109">
    <property type="entry name" value="Peptidase_aspartic_dom_sf"/>
</dbReference>
<dbReference type="CDD" id="cd09274">
    <property type="entry name" value="RNase_HI_RT_Ty3"/>
    <property type="match status" value="1"/>
</dbReference>
<dbReference type="InterPro" id="IPR043128">
    <property type="entry name" value="Rev_trsase/Diguanyl_cyclase"/>
</dbReference>
<dbReference type="Proteomes" id="UP000265515">
    <property type="component" value="Unassembled WGS sequence"/>
</dbReference>
<evidence type="ECO:0000256" key="4">
    <source>
        <dbReference type="ARBA" id="ARBA00022722"/>
    </source>
</evidence>
<dbReference type="Gene3D" id="3.30.70.270">
    <property type="match status" value="2"/>
</dbReference>
<dbReference type="InterPro" id="IPR032675">
    <property type="entry name" value="LRR_dom_sf"/>
</dbReference>
<keyword evidence="2" id="KW-0808">Transferase</keyword>
<feature type="compositionally biased region" description="Low complexity" evidence="10">
    <location>
        <begin position="1863"/>
        <end position="1883"/>
    </location>
</feature>
<dbReference type="Pfam" id="PF17917">
    <property type="entry name" value="RT_RNaseH"/>
    <property type="match status" value="1"/>
</dbReference>
<dbReference type="EC" id="2.7.7.49" evidence="1"/>
<evidence type="ECO:0000256" key="9">
    <source>
        <dbReference type="SAM" id="Coils"/>
    </source>
</evidence>
<dbReference type="GO" id="GO:0015074">
    <property type="term" value="P:DNA integration"/>
    <property type="evidence" value="ECO:0007669"/>
    <property type="project" value="InterPro"/>
</dbReference>
<dbReference type="CDD" id="cd01647">
    <property type="entry name" value="RT_LTR"/>
    <property type="match status" value="1"/>
</dbReference>
<dbReference type="SUPFAM" id="SSF56672">
    <property type="entry name" value="DNA/RNA polymerases"/>
    <property type="match status" value="1"/>
</dbReference>
<keyword evidence="5" id="KW-0255">Endonuclease</keyword>
<dbReference type="GO" id="GO:0004519">
    <property type="term" value="F:endonuclease activity"/>
    <property type="evidence" value="ECO:0007669"/>
    <property type="project" value="UniProtKB-KW"/>
</dbReference>
<dbReference type="OrthoDB" id="7549133at2759"/>
<evidence type="ECO:0000256" key="6">
    <source>
        <dbReference type="ARBA" id="ARBA00022801"/>
    </source>
</evidence>
<dbReference type="PANTHER" id="PTHR37984">
    <property type="entry name" value="PROTEIN CBG26694"/>
    <property type="match status" value="1"/>
</dbReference>
<feature type="compositionally biased region" description="Polar residues" evidence="10">
    <location>
        <begin position="2086"/>
        <end position="2097"/>
    </location>
</feature>
<proteinExistence type="predicted"/>
<dbReference type="EMBL" id="BFEA01000365">
    <property type="protein sequence ID" value="GBG81120.1"/>
    <property type="molecule type" value="Genomic_DNA"/>
</dbReference>
<dbReference type="GO" id="GO:0003676">
    <property type="term" value="F:nucleic acid binding"/>
    <property type="evidence" value="ECO:0007669"/>
    <property type="project" value="InterPro"/>
</dbReference>
<dbReference type="Gene3D" id="3.10.10.10">
    <property type="entry name" value="HIV Type 1 Reverse Transcriptase, subunit A, domain 1"/>
    <property type="match status" value="1"/>
</dbReference>
<dbReference type="Pfam" id="PF00665">
    <property type="entry name" value="rve"/>
    <property type="match status" value="1"/>
</dbReference>
<dbReference type="SMART" id="SM00343">
    <property type="entry name" value="ZnF_C2HC"/>
    <property type="match status" value="1"/>
</dbReference>
<dbReference type="SUPFAM" id="SSF52047">
    <property type="entry name" value="RNI-like"/>
    <property type="match status" value="2"/>
</dbReference>
<keyword evidence="14" id="KW-1185">Reference proteome</keyword>
<dbReference type="PANTHER" id="PTHR37984:SF5">
    <property type="entry name" value="PROTEIN NYNRIN-LIKE"/>
    <property type="match status" value="1"/>
</dbReference>
<protein>
    <recommendedName>
        <fullName evidence="1">RNA-directed DNA polymerase</fullName>
        <ecNumber evidence="1">2.7.7.49</ecNumber>
    </recommendedName>
</protein>
<sequence length="2097" mass="235267">MMRNMRPIVVRAPQIQQGLAPATNLGGVAANFNTCYVCHQPGHLARDCPHRPPQQRVGVTPAAATPIANGPGWVGSLMEEMEGGGSALASTEEAAELIPLDQYVSLGYPGLGMIGTIRLALEQREGAEWRPSQGEMEAGGPTFVTGEIDVLNVVRALDHRIPLPIGHLLSISEQANERMLQHCKANRKRFALARTTNTKDKSPAPNEHASGSSEPVRLGLIQRDDHFLRIKPIPWKSAECDIEIWGVPYNAIIDSCAALLAISLRVVERAGQKGDLVMLTEKDQLVSADEEKIKTVGRMTNVAFRLGKVHALGDVVVLDVNTYDVLFGLPALVALRANLDFERRSIVLRNTGGKSYVVPMRLTLRTTVNSIRRLSPQIAGTLRMVSWDGQPSEEVDDNDDDEADVLNKFDIRHGFHHILVKEEDRPKTTFVLFEGKWQWVRCPMGICNAPATFQRAMNVTFQNFVNKTRLTQGMINFCVIVYMDDILVYSESYHGHAQHIEWTLSALRDAGFKVTLEKSEFFLSEISFLGYVVTRGGLRPDSRKVAAVKEAPVPTSLTQVRAFLGLASYYQRFIKGFAAIARPLTNLLRKDQPLNWDGDCERAFTTLKDAVATAPILIRPNPTKQFILVTDWQPEAISAILAQKGNDGREHVIEYASRTVPEERKNDSAPQGECYAVVWGIQHFHPYLYGQKFLLVTDHEPLLALKRLTNYTGMIGRWAVRLQEYDFDIVHRKTEKHGNADGLTRLRRPAKVPRNEEITPWKDPDTVNEPKYGQVVVLPRGMAMGDGGNSLQDFTKEDRRRANERARDYRWNNGRLEKRKTDGSGIWMVVPHPFMRYDWVKTAHEDMAAHFAVRITEAAVDRNQWYWSNIRDDVKFIVQNCQVCAAHKAPIQPPRSIVPTVVERPFQRVSMDTTDIVVPPGPNSCEYSILLVFVDHFSKWIEAYPCRTRQATEIARYVNRFLGMHQDTEEILTDNGAEFRGEVERNLVVHGVAIRHTAPHMSQSNGLVENANRVIKTALRQNIAARDSRPWPDIVDHILAVHRGTPHESTGLSPFQLRTNSAGCITIPSLPDDSSLGRRSTRAAARDKAKRHLELMERSLQRLARKRHRMTEMAHGRQVRSYEARNGNAGPRTRYKLGDVVQLRCGIIISSFSMSITTMDSPPFERLPDGLVLKILSEVGGRDALELLRMSVLSKRFASLVLDVSALEFPYRMWFNDAVDDVKAQWVGNVVQRSKILESLSVTNFPIEKFSGNTRQHLWISLLHPTLKILCLEGFGGDEGEFREIFYRCRQLLSLQVDHYYDGSQDHCRMSFALRVSSVSLRRLTLSCFKLCLCDHAETYLEMCSRLSSLTHLSLISVEGHCPNCRLTTYGATLWCFLLSFKTLHSLRLETGNGLSVFAHGWEVEKLHPWWLPPVVNDPQGGQKGQREDVVGGTSSEKGSNSHTRQGTPLSLETLILDESCPLRAEGMQMAAFSDLFLNLTTLSACLPMPASFHILAKVLHRLLHACPRLVTLRLQVRRPSQIPKSFVDWVGVRRFLGGGNGAAKEVEEEVEEEEEGEGAKEVLTEELGEQEKELEEMWEKGRAAEYAKREELQGDLKGKEVLQAMSLDKRDRGRIRPLPMGKELHPLRCLMVKVDKDIEFEQEELDALIKVVPSLHTLKIDSGKRHFTSISCPLLQCLAVNDWQEDVFFPLTIICPNLTNLMLNTSAQGAYMIPLLQVHCPKLKVLHLLPGWCVPSGDVSRCHYHAKCSWTYHNLFASVPLDNLVSLRLRDCVVFEGALCQILAHHLHSLEVLYLDIDEIYPTDSPLSMEEVHLIREGNECSDQDGPSTNRYKIRECVSDHCFYNTDHIATGHKPPAPAAPPRSSTVSSFSSESTSLASESEAIITDPTSSRSITAPHAASSAPAAITKLLQDRSARFAKPLGLQKLKSLTLRSGLVRLLAKHLERGVPTSTSCPSKIAESHIEGAVNDVLWTNIFYSCPNLDRIDFNLDPHDMNCKGCETGNCILSEEELRKEEEEWARELAGVASAFLKSSTNLRRVELEIFESGGAVDYHRMFNELKTIFPFVHIQVSVSMRTAKGEGGSLDSDTPESSGSEE</sequence>
<dbReference type="SUPFAM" id="SSF53098">
    <property type="entry name" value="Ribonuclease H-like"/>
    <property type="match status" value="1"/>
</dbReference>
<comment type="caution">
    <text evidence="13">The sequence shown here is derived from an EMBL/GenBank/DDBJ whole genome shotgun (WGS) entry which is preliminary data.</text>
</comment>